<feature type="region of interest" description="Disordered" evidence="1">
    <location>
        <begin position="1"/>
        <end position="60"/>
    </location>
</feature>
<gene>
    <name evidence="2" type="ORF">E2562_028610</name>
</gene>
<organism evidence="2 3">
    <name type="scientific">Oryza meyeriana var. granulata</name>
    <dbReference type="NCBI Taxonomy" id="110450"/>
    <lineage>
        <taxon>Eukaryota</taxon>
        <taxon>Viridiplantae</taxon>
        <taxon>Streptophyta</taxon>
        <taxon>Embryophyta</taxon>
        <taxon>Tracheophyta</taxon>
        <taxon>Spermatophyta</taxon>
        <taxon>Magnoliopsida</taxon>
        <taxon>Liliopsida</taxon>
        <taxon>Poales</taxon>
        <taxon>Poaceae</taxon>
        <taxon>BOP clade</taxon>
        <taxon>Oryzoideae</taxon>
        <taxon>Oryzeae</taxon>
        <taxon>Oryzinae</taxon>
        <taxon>Oryza</taxon>
        <taxon>Oryza meyeriana</taxon>
    </lineage>
</organism>
<evidence type="ECO:0000313" key="3">
    <source>
        <dbReference type="Proteomes" id="UP000479710"/>
    </source>
</evidence>
<dbReference type="Proteomes" id="UP000479710">
    <property type="component" value="Unassembled WGS sequence"/>
</dbReference>
<reference evidence="2 3" key="1">
    <citation type="submission" date="2019-11" db="EMBL/GenBank/DDBJ databases">
        <title>Whole genome sequence of Oryza granulata.</title>
        <authorList>
            <person name="Li W."/>
        </authorList>
    </citation>
    <scope>NUCLEOTIDE SEQUENCE [LARGE SCALE GENOMIC DNA]</scope>
    <source>
        <strain evidence="3">cv. Menghai</strain>
        <tissue evidence="2">Leaf</tissue>
    </source>
</reference>
<dbReference type="EMBL" id="SPHZ02000007">
    <property type="protein sequence ID" value="KAF0908808.1"/>
    <property type="molecule type" value="Genomic_DNA"/>
</dbReference>
<evidence type="ECO:0000256" key="1">
    <source>
        <dbReference type="SAM" id="MobiDB-lite"/>
    </source>
</evidence>
<accession>A0A6G1D7W7</accession>
<keyword evidence="3" id="KW-1185">Reference proteome</keyword>
<sequence length="60" mass="6485">MTTTAVAALGSSLAVGRQERTRKKRGISHGGSEISQTEPMMEGEREEAGKDDDHGGREER</sequence>
<dbReference type="AlphaFoldDB" id="A0A6G1D7W7"/>
<name>A0A6G1D7W7_9ORYZ</name>
<evidence type="ECO:0008006" key="4">
    <source>
        <dbReference type="Google" id="ProtNLM"/>
    </source>
</evidence>
<proteinExistence type="predicted"/>
<comment type="caution">
    <text evidence="2">The sequence shown here is derived from an EMBL/GenBank/DDBJ whole genome shotgun (WGS) entry which is preliminary data.</text>
</comment>
<protein>
    <recommendedName>
        <fullName evidence="4">DUF834 domain-containing protein</fullName>
    </recommendedName>
</protein>
<feature type="compositionally biased region" description="Basic and acidic residues" evidence="1">
    <location>
        <begin position="42"/>
        <end position="60"/>
    </location>
</feature>
<evidence type="ECO:0000313" key="2">
    <source>
        <dbReference type="EMBL" id="KAF0908808.1"/>
    </source>
</evidence>